<dbReference type="EMBL" id="MAKX01000035">
    <property type="protein sequence ID" value="OCK41995.1"/>
    <property type="molecule type" value="Genomic_DNA"/>
</dbReference>
<dbReference type="RefSeq" id="WP_068706010.1">
    <property type="nucleotide sequence ID" value="NZ_JAUOSG010000006.1"/>
</dbReference>
<proteinExistence type="predicted"/>
<evidence type="ECO:0000313" key="2">
    <source>
        <dbReference type="Proteomes" id="UP000093186"/>
    </source>
</evidence>
<dbReference type="Proteomes" id="UP000093186">
    <property type="component" value="Unassembled WGS sequence"/>
</dbReference>
<sequence length="94" mass="10994">MFSEKKTPIGEKKSKLLEFPKINVLEHKIEQVNEFIRQRKVFFLRNLNKDKFEIFFTDHTGLKRIEASVWTVSEKAIILKNTTVVPFSDIVAVA</sequence>
<dbReference type="AlphaFoldDB" id="A0A1B9XWQ7"/>
<comment type="caution">
    <text evidence="1">The sequence shown here is derived from an EMBL/GenBank/DDBJ whole genome shotgun (WGS) entry which is preliminary data.</text>
</comment>
<organism evidence="1 2">
    <name type="scientific">Tenacibaculum soleae</name>
    <dbReference type="NCBI Taxonomy" id="447689"/>
    <lineage>
        <taxon>Bacteria</taxon>
        <taxon>Pseudomonadati</taxon>
        <taxon>Bacteroidota</taxon>
        <taxon>Flavobacteriia</taxon>
        <taxon>Flavobacteriales</taxon>
        <taxon>Flavobacteriaceae</taxon>
        <taxon>Tenacibaculum</taxon>
    </lineage>
</organism>
<reference evidence="1 2" key="1">
    <citation type="submission" date="2016-06" db="EMBL/GenBank/DDBJ databases">
        <title>Draft Genome Sequence of Tenacibaculum soleae UCD-KL19.</title>
        <authorList>
            <person name="Eisen J.A."/>
            <person name="Coil D.A."/>
            <person name="Lujan K.M."/>
        </authorList>
    </citation>
    <scope>NUCLEOTIDE SEQUENCE [LARGE SCALE GENOMIC DNA]</scope>
    <source>
        <strain evidence="1 2">UCD-KL19</strain>
    </source>
</reference>
<gene>
    <name evidence="1" type="ORF">BA195_12305</name>
</gene>
<accession>A0A1B9XWQ7</accession>
<protein>
    <recommendedName>
        <fullName evidence="3">YolD-like family protein</fullName>
    </recommendedName>
</protein>
<evidence type="ECO:0000313" key="1">
    <source>
        <dbReference type="EMBL" id="OCK41995.1"/>
    </source>
</evidence>
<name>A0A1B9XWQ7_9FLAO</name>
<evidence type="ECO:0008006" key="3">
    <source>
        <dbReference type="Google" id="ProtNLM"/>
    </source>
</evidence>
<dbReference type="OrthoDB" id="982075at2"/>
<keyword evidence="2" id="KW-1185">Reference proteome</keyword>